<organism evidence="2 3">
    <name type="scientific">Campylobacter subantarcticus LMG 24374</name>
    <dbReference type="NCBI Taxonomy" id="1388751"/>
    <lineage>
        <taxon>Bacteria</taxon>
        <taxon>Pseudomonadati</taxon>
        <taxon>Campylobacterota</taxon>
        <taxon>Epsilonproteobacteria</taxon>
        <taxon>Campylobacterales</taxon>
        <taxon>Campylobacteraceae</taxon>
        <taxon>Campylobacter</taxon>
    </lineage>
</organism>
<evidence type="ECO:0000259" key="1">
    <source>
        <dbReference type="Pfam" id="PF22196"/>
    </source>
</evidence>
<dbReference type="HOGENOM" id="CLU_1203029_0_0_7"/>
<protein>
    <recommendedName>
        <fullName evidence="1">HdrB-like C-terminal domain-containing protein</fullName>
    </recommendedName>
</protein>
<dbReference type="Gene3D" id="3.40.50.11810">
    <property type="match status" value="1"/>
</dbReference>
<dbReference type="Pfam" id="PF22196">
    <property type="entry name" value="HdrB-like_C"/>
    <property type="match status" value="1"/>
</dbReference>
<dbReference type="InterPro" id="IPR054018">
    <property type="entry name" value="HdrB-like_C"/>
</dbReference>
<name>A0A0A8HBK0_9BACT</name>
<dbReference type="EMBL" id="CP007772">
    <property type="protein sequence ID" value="AJC90319.1"/>
    <property type="molecule type" value="Genomic_DNA"/>
</dbReference>
<evidence type="ECO:0000313" key="2">
    <source>
        <dbReference type="EMBL" id="AJC90319.1"/>
    </source>
</evidence>
<feature type="domain" description="HdrB-like C-terminal" evidence="1">
    <location>
        <begin position="143"/>
        <end position="213"/>
    </location>
</feature>
<dbReference type="OrthoDB" id="5372285at2"/>
<proteinExistence type="predicted"/>
<reference evidence="2 3" key="1">
    <citation type="journal article" date="2014" name="Genome Biol. Evol.">
        <title>Comparative Genomics of the Campylobacter lari Group.</title>
        <authorList>
            <person name="Miller W.G."/>
            <person name="Yee E."/>
            <person name="Chapman M.H."/>
            <person name="Smith T.P."/>
            <person name="Bono J.L."/>
            <person name="Huynh S."/>
            <person name="Parker C.T."/>
            <person name="Vandamme P."/>
            <person name="Luong K."/>
            <person name="Korlach J."/>
        </authorList>
    </citation>
    <scope>NUCLEOTIDE SEQUENCE [LARGE SCALE GENOMIC DNA]</scope>
    <source>
        <strain evidence="2 3">LMG 24374</strain>
    </source>
</reference>
<dbReference type="RefSeq" id="WP_052242969.1">
    <property type="nucleotide sequence ID" value="NZ_CP007772.1"/>
</dbReference>
<dbReference type="KEGG" id="csm:CSUB8521_0436"/>
<gene>
    <name evidence="2" type="ORF">CSUB8521_0436</name>
</gene>
<dbReference type="Proteomes" id="UP000031135">
    <property type="component" value="Chromosome"/>
</dbReference>
<evidence type="ECO:0000313" key="3">
    <source>
        <dbReference type="Proteomes" id="UP000031135"/>
    </source>
</evidence>
<sequence>MYKIYTNSNNDLFCYFDIIKDALDKVGVQNTLCEKPLGKNYFIIDYDPKDILDEYSRMMNEDNILACEYSSYEIMSKIEKIQYAPKIFLDHIKQEHIKHFFKQFNIGIYQGFSNASCSLELAKILKAKTIDFERKYKSCGYRFLNLNAELAYKSSAAIILDAYDGGCDFLVVEDFYSFYMFDKCYEELQTISNRNFEDFYILSFAELANLALGIVPYTLKKHKLKVSLINENRS</sequence>
<accession>A0A0A8HBK0</accession>
<dbReference type="AlphaFoldDB" id="A0A0A8HBK0"/>